<feature type="region of interest" description="Disordered" evidence="1">
    <location>
        <begin position="74"/>
        <end position="96"/>
    </location>
</feature>
<sequence length="176" mass="19687">MSGSTSMVFTRTCDATRLLALLLRNLGLKAIPICGQMSQDYIHRVGRTARAGRSEEAEVLLLLERVSDAKRISQMKMKESAGNKKRKKSEDADDEDAERYAITTKLNNKLQNNGRSINVNCGPIAYTSPPLTEEYFLQLAYLHSLRFPNYPLKSAPLTVNSPQPPGRKISGRDFQL</sequence>
<keyword evidence="2" id="KW-0547">Nucleotide-binding</keyword>
<dbReference type="GO" id="GO:0003724">
    <property type="term" value="F:RNA helicase activity"/>
    <property type="evidence" value="ECO:0007669"/>
    <property type="project" value="UniProtKB-EC"/>
</dbReference>
<gene>
    <name evidence="2" type="primary">RH10</name>
    <name evidence="2" type="ORF">AXF42_Ash005656</name>
</gene>
<evidence type="ECO:0000313" key="2">
    <source>
        <dbReference type="EMBL" id="PKA65323.1"/>
    </source>
</evidence>
<feature type="region of interest" description="Disordered" evidence="1">
    <location>
        <begin position="156"/>
        <end position="176"/>
    </location>
</feature>
<evidence type="ECO:0000313" key="3">
    <source>
        <dbReference type="Proteomes" id="UP000236161"/>
    </source>
</evidence>
<dbReference type="EC" id="3.6.4.13" evidence="2"/>
<dbReference type="SUPFAM" id="SSF52540">
    <property type="entry name" value="P-loop containing nucleoside triphosphate hydrolases"/>
    <property type="match status" value="1"/>
</dbReference>
<organism evidence="2 3">
    <name type="scientific">Apostasia shenzhenica</name>
    <dbReference type="NCBI Taxonomy" id="1088818"/>
    <lineage>
        <taxon>Eukaryota</taxon>
        <taxon>Viridiplantae</taxon>
        <taxon>Streptophyta</taxon>
        <taxon>Embryophyta</taxon>
        <taxon>Tracheophyta</taxon>
        <taxon>Spermatophyta</taxon>
        <taxon>Magnoliopsida</taxon>
        <taxon>Liliopsida</taxon>
        <taxon>Asparagales</taxon>
        <taxon>Orchidaceae</taxon>
        <taxon>Apostasioideae</taxon>
        <taxon>Apostasia</taxon>
    </lineage>
</organism>
<keyword evidence="2" id="KW-0378">Hydrolase</keyword>
<dbReference type="STRING" id="1088818.A0A2I0BBZ4"/>
<dbReference type="EMBL" id="KZ451895">
    <property type="protein sequence ID" value="PKA65323.1"/>
    <property type="molecule type" value="Genomic_DNA"/>
</dbReference>
<accession>A0A2I0BBZ4</accession>
<dbReference type="Proteomes" id="UP000236161">
    <property type="component" value="Unassembled WGS sequence"/>
</dbReference>
<dbReference type="GO" id="GO:0016787">
    <property type="term" value="F:hydrolase activity"/>
    <property type="evidence" value="ECO:0007669"/>
    <property type="project" value="UniProtKB-KW"/>
</dbReference>
<name>A0A2I0BBZ4_9ASPA</name>
<reference evidence="2 3" key="1">
    <citation type="journal article" date="2017" name="Nature">
        <title>The Apostasia genome and the evolution of orchids.</title>
        <authorList>
            <person name="Zhang G.Q."/>
            <person name="Liu K.W."/>
            <person name="Li Z."/>
            <person name="Lohaus R."/>
            <person name="Hsiao Y.Y."/>
            <person name="Niu S.C."/>
            <person name="Wang J.Y."/>
            <person name="Lin Y.C."/>
            <person name="Xu Q."/>
            <person name="Chen L.J."/>
            <person name="Yoshida K."/>
            <person name="Fujiwara S."/>
            <person name="Wang Z.W."/>
            <person name="Zhang Y.Q."/>
            <person name="Mitsuda N."/>
            <person name="Wang M."/>
            <person name="Liu G.H."/>
            <person name="Pecoraro L."/>
            <person name="Huang H.X."/>
            <person name="Xiao X.J."/>
            <person name="Lin M."/>
            <person name="Wu X.Y."/>
            <person name="Wu W.L."/>
            <person name="Chen Y.Y."/>
            <person name="Chang S.B."/>
            <person name="Sakamoto S."/>
            <person name="Ohme-Takagi M."/>
            <person name="Yagi M."/>
            <person name="Zeng S.J."/>
            <person name="Shen C.Y."/>
            <person name="Yeh C.M."/>
            <person name="Luo Y.B."/>
            <person name="Tsai W.C."/>
            <person name="Van de Peer Y."/>
            <person name="Liu Z.J."/>
        </authorList>
    </citation>
    <scope>NUCLEOTIDE SEQUENCE [LARGE SCALE GENOMIC DNA]</scope>
    <source>
        <strain evidence="3">cv. Shenzhen</strain>
        <tissue evidence="2">Stem</tissue>
    </source>
</reference>
<keyword evidence="2" id="KW-0067">ATP-binding</keyword>
<protein>
    <submittedName>
        <fullName evidence="2">DEAD-box ATP-dependent RNA helicase 10</fullName>
        <ecNumber evidence="2">3.6.4.13</ecNumber>
    </submittedName>
</protein>
<dbReference type="AlphaFoldDB" id="A0A2I0BBZ4"/>
<keyword evidence="2" id="KW-0347">Helicase</keyword>
<proteinExistence type="predicted"/>
<evidence type="ECO:0000256" key="1">
    <source>
        <dbReference type="SAM" id="MobiDB-lite"/>
    </source>
</evidence>
<keyword evidence="3" id="KW-1185">Reference proteome</keyword>
<dbReference type="InterPro" id="IPR027417">
    <property type="entry name" value="P-loop_NTPase"/>
</dbReference>
<dbReference type="Gene3D" id="3.40.50.300">
    <property type="entry name" value="P-loop containing nucleotide triphosphate hydrolases"/>
    <property type="match status" value="1"/>
</dbReference>
<dbReference type="OrthoDB" id="10261904at2759"/>